<protein>
    <submittedName>
        <fullName evidence="1">Uncharacterized protein</fullName>
    </submittedName>
</protein>
<dbReference type="STRING" id="84029.CROST_35410"/>
<gene>
    <name evidence="1" type="ORF">CROST_022530</name>
</gene>
<dbReference type="KEGG" id="crw:CROST_022530"/>
<organism evidence="1 2">
    <name type="scientific">Clostridium felsineum</name>
    <dbReference type="NCBI Taxonomy" id="36839"/>
    <lineage>
        <taxon>Bacteria</taxon>
        <taxon>Bacillati</taxon>
        <taxon>Bacillota</taxon>
        <taxon>Clostridia</taxon>
        <taxon>Eubacteriales</taxon>
        <taxon>Clostridiaceae</taxon>
        <taxon>Clostridium</taxon>
    </lineage>
</organism>
<dbReference type="RefSeq" id="WP_077832839.1">
    <property type="nucleotide sequence ID" value="NZ_CP096983.1"/>
</dbReference>
<keyword evidence="2" id="KW-1185">Reference proteome</keyword>
<proteinExistence type="predicted"/>
<sequence>MELKEYKTILMETITNEYPLYFQKTLLKKFQDKGLIFRDGRKTNVDNLLDVTCYSKERDQLKLAIESMDNCIKECEEFEYEKGYRYCAIFKFRQYNENIVNKLVNEKQIFKYNENNIFDDNLYEYPAFPTYKENGDYAFLKFGFMLNNKEETNSFMKYPVLVVINKKLKIIEIRLDTVSFKYKNKENFYEDKIGRVKSWIRRYLDLSIEDIDFQAVTKYMRSNKADEVTITALKMVRDGMVASLDACSNEEMTIPILGELKELILKCNTMFVVNDDTIKIKELLNNFIKKIEETSDLPSVKIFWHIKRIKLLVMHSYKEKSYSLFKYSDELEDKERMNYVTNYLVECEEELRKQFQIEQ</sequence>
<dbReference type="Proteomes" id="UP000190951">
    <property type="component" value="Chromosome"/>
</dbReference>
<evidence type="ECO:0000313" key="2">
    <source>
        <dbReference type="Proteomes" id="UP000190951"/>
    </source>
</evidence>
<dbReference type="EMBL" id="CP096983">
    <property type="protein sequence ID" value="URZ11536.1"/>
    <property type="molecule type" value="Genomic_DNA"/>
</dbReference>
<dbReference type="AlphaFoldDB" id="A0A1S8KZQ5"/>
<reference evidence="1 2" key="1">
    <citation type="submission" date="2022-04" db="EMBL/GenBank/DDBJ databases">
        <title>Genome sequence of C. roseum typestrain.</title>
        <authorList>
            <person name="Poehlein A."/>
            <person name="Schoch T."/>
            <person name="Duerre P."/>
            <person name="Daniel R."/>
        </authorList>
    </citation>
    <scope>NUCLEOTIDE SEQUENCE [LARGE SCALE GENOMIC DNA]</scope>
    <source>
        <strain evidence="1 2">DSM 7320</strain>
    </source>
</reference>
<name>A0A1S8KZQ5_9CLOT</name>
<evidence type="ECO:0000313" key="1">
    <source>
        <dbReference type="EMBL" id="URZ11536.1"/>
    </source>
</evidence>
<accession>A0A1S8KZQ5</accession>